<sequence>MAAWLLPWRDRTRAAEHRSRLRLPMFTRAGSDDTPAD</sequence>
<reference evidence="1 2" key="1">
    <citation type="journal article" date="2005" name="Nucleic Acids Res.">
        <title>The genome sequence of Xanthomonas oryzae pathovar oryzae KACC10331, the bacterial blight pathogen of rice.</title>
        <authorList>
            <person name="Lee B.M."/>
            <person name="Park Y.J."/>
            <person name="Park D.S."/>
            <person name="Kang H.W."/>
            <person name="Kim J.G."/>
            <person name="Song E.S."/>
            <person name="Park I.C."/>
            <person name="Yoon U.H."/>
            <person name="Hahn J.H."/>
            <person name="Koo B.S."/>
            <person name="Lee G.B."/>
            <person name="Kim H."/>
            <person name="Park H.S."/>
            <person name="Yoon K.O."/>
            <person name="Kim J.H."/>
            <person name="Jung C.H."/>
            <person name="Koh N.H."/>
            <person name="Seo J.S."/>
            <person name="Go S.J."/>
        </authorList>
    </citation>
    <scope>NUCLEOTIDE SEQUENCE [LARGE SCALE GENOMIC DNA]</scope>
    <source>
        <strain evidence="2">KACC10331 / KXO85</strain>
    </source>
</reference>
<organism evidence="1 2">
    <name type="scientific">Xanthomonas oryzae pv. oryzae (strain KACC10331 / KXO85)</name>
    <dbReference type="NCBI Taxonomy" id="291331"/>
    <lineage>
        <taxon>Bacteria</taxon>
        <taxon>Pseudomonadati</taxon>
        <taxon>Pseudomonadota</taxon>
        <taxon>Gammaproteobacteria</taxon>
        <taxon>Lysobacterales</taxon>
        <taxon>Lysobacteraceae</taxon>
        <taxon>Xanthomonas</taxon>
    </lineage>
</organism>
<dbReference type="AlphaFoldDB" id="Q5GXK6"/>
<keyword evidence="2" id="KW-1185">Reference proteome</keyword>
<dbReference type="KEGG" id="xoo:XOO3311"/>
<evidence type="ECO:0000313" key="2">
    <source>
        <dbReference type="Proteomes" id="UP000006735"/>
    </source>
</evidence>
<proteinExistence type="predicted"/>
<dbReference type="EMBL" id="AE013598">
    <property type="protein sequence ID" value="AAW76565.1"/>
    <property type="molecule type" value="Genomic_DNA"/>
</dbReference>
<evidence type="ECO:0000313" key="1">
    <source>
        <dbReference type="EMBL" id="AAW76565.1"/>
    </source>
</evidence>
<protein>
    <submittedName>
        <fullName evidence="1">Uncharacterized protein</fullName>
    </submittedName>
</protein>
<accession>Q5GXK6</accession>
<dbReference type="HOGENOM" id="CLU_3350519_0_0_6"/>
<name>Q5GXK6_XANOR</name>
<dbReference type="Proteomes" id="UP000006735">
    <property type="component" value="Chromosome"/>
</dbReference>
<gene>
    <name evidence="1" type="ordered locus">XOO3311</name>
</gene>